<dbReference type="Pfam" id="PF20430">
    <property type="entry name" value="Eplus_motif"/>
    <property type="match status" value="1"/>
</dbReference>
<dbReference type="InterPro" id="IPR001810">
    <property type="entry name" value="F-box_dom"/>
</dbReference>
<dbReference type="Pfam" id="PF08268">
    <property type="entry name" value="FBA_3"/>
    <property type="match status" value="1"/>
</dbReference>
<dbReference type="InterPro" id="IPR011990">
    <property type="entry name" value="TPR-like_helical_dom_sf"/>
</dbReference>
<keyword evidence="2" id="KW-0809">Transit peptide</keyword>
<dbReference type="Pfam" id="PF13041">
    <property type="entry name" value="PPR_2"/>
    <property type="match status" value="1"/>
</dbReference>
<dbReference type="PANTHER" id="PTHR47926">
    <property type="entry name" value="PENTATRICOPEPTIDE REPEAT-CONTAINING PROTEIN"/>
    <property type="match status" value="1"/>
</dbReference>
<keyword evidence="6" id="KW-1185">Reference proteome</keyword>
<dbReference type="PROSITE" id="PS50181">
    <property type="entry name" value="FBOX"/>
    <property type="match status" value="1"/>
</dbReference>
<dbReference type="NCBIfam" id="TIGR01640">
    <property type="entry name" value="F_box_assoc_1"/>
    <property type="match status" value="1"/>
</dbReference>
<dbReference type="AlphaFoldDB" id="B8BIW0"/>
<dbReference type="FunFam" id="1.25.40.10:FF:001630">
    <property type="entry name" value="Pentatricopeptide repeat-containing protein At5g43790"/>
    <property type="match status" value="1"/>
</dbReference>
<dbReference type="EMBL" id="CM000136">
    <property type="protein sequence ID" value="EEC67595.1"/>
    <property type="molecule type" value="Genomic_DNA"/>
</dbReference>
<dbReference type="Gramene" id="BGIOSGA034726-TA">
    <property type="protein sequence ID" value="BGIOSGA034726-PA"/>
    <property type="gene ID" value="BGIOSGA034726"/>
</dbReference>
<feature type="repeat" description="PPR" evidence="3">
    <location>
        <begin position="531"/>
        <end position="565"/>
    </location>
</feature>
<evidence type="ECO:0000256" key="2">
    <source>
        <dbReference type="ARBA" id="ARBA00022946"/>
    </source>
</evidence>
<dbReference type="InterPro" id="IPR002885">
    <property type="entry name" value="PPR_rpt"/>
</dbReference>
<dbReference type="Gene3D" id="1.25.40.10">
    <property type="entry name" value="Tetratricopeptide repeat domain"/>
    <property type="match status" value="3"/>
</dbReference>
<dbReference type="SMART" id="SM00256">
    <property type="entry name" value="FBOX"/>
    <property type="match status" value="1"/>
</dbReference>
<keyword evidence="1" id="KW-0677">Repeat</keyword>
<evidence type="ECO:0000256" key="3">
    <source>
        <dbReference type="PROSITE-ProRule" id="PRU00708"/>
    </source>
</evidence>
<dbReference type="InterPro" id="IPR036047">
    <property type="entry name" value="F-box-like_dom_sf"/>
</dbReference>
<dbReference type="Pfam" id="PF14432">
    <property type="entry name" value="DYW_deaminase"/>
    <property type="match status" value="1"/>
</dbReference>
<dbReference type="InterPro" id="IPR046848">
    <property type="entry name" value="E_motif"/>
</dbReference>
<dbReference type="Proteomes" id="UP000007015">
    <property type="component" value="Chromosome 11"/>
</dbReference>
<evidence type="ECO:0000313" key="6">
    <source>
        <dbReference type="Proteomes" id="UP000007015"/>
    </source>
</evidence>
<dbReference type="InterPro" id="IPR046849">
    <property type="entry name" value="E2_motif"/>
</dbReference>
<feature type="domain" description="F-box" evidence="4">
    <location>
        <begin position="15"/>
        <end position="61"/>
    </location>
</feature>
<dbReference type="InterPro" id="IPR046960">
    <property type="entry name" value="PPR_At4g14850-like_plant"/>
</dbReference>
<evidence type="ECO:0000313" key="5">
    <source>
        <dbReference type="EMBL" id="EEC67595.1"/>
    </source>
</evidence>
<dbReference type="Gene3D" id="1.20.1280.50">
    <property type="match status" value="1"/>
</dbReference>
<dbReference type="Pfam" id="PF12937">
    <property type="entry name" value="F-box-like"/>
    <property type="match status" value="1"/>
</dbReference>
<dbReference type="GO" id="GO:0008270">
    <property type="term" value="F:zinc ion binding"/>
    <property type="evidence" value="ECO:0007669"/>
    <property type="project" value="InterPro"/>
</dbReference>
<gene>
    <name evidence="5" type="ORF">OsI_34962</name>
</gene>
<dbReference type="PANTHER" id="PTHR47926:SF450">
    <property type="entry name" value="DYW DOMAIN-CONTAINING PROTEIN"/>
    <property type="match status" value="1"/>
</dbReference>
<dbReference type="GO" id="GO:0003723">
    <property type="term" value="F:RNA binding"/>
    <property type="evidence" value="ECO:0007669"/>
    <property type="project" value="InterPro"/>
</dbReference>
<dbReference type="STRING" id="39946.B8BIW0"/>
<evidence type="ECO:0000256" key="1">
    <source>
        <dbReference type="ARBA" id="ARBA00022737"/>
    </source>
</evidence>
<dbReference type="InterPro" id="IPR032867">
    <property type="entry name" value="DYW_dom"/>
</dbReference>
<reference evidence="5 6" key="1">
    <citation type="journal article" date="2005" name="PLoS Biol.">
        <title>The genomes of Oryza sativa: a history of duplications.</title>
        <authorList>
            <person name="Yu J."/>
            <person name="Wang J."/>
            <person name="Lin W."/>
            <person name="Li S."/>
            <person name="Li H."/>
            <person name="Zhou J."/>
            <person name="Ni P."/>
            <person name="Dong W."/>
            <person name="Hu S."/>
            <person name="Zeng C."/>
            <person name="Zhang J."/>
            <person name="Zhang Y."/>
            <person name="Li R."/>
            <person name="Xu Z."/>
            <person name="Li S."/>
            <person name="Li X."/>
            <person name="Zheng H."/>
            <person name="Cong L."/>
            <person name="Lin L."/>
            <person name="Yin J."/>
            <person name="Geng J."/>
            <person name="Li G."/>
            <person name="Shi J."/>
            <person name="Liu J."/>
            <person name="Lv H."/>
            <person name="Li J."/>
            <person name="Wang J."/>
            <person name="Deng Y."/>
            <person name="Ran L."/>
            <person name="Shi X."/>
            <person name="Wang X."/>
            <person name="Wu Q."/>
            <person name="Li C."/>
            <person name="Ren X."/>
            <person name="Wang J."/>
            <person name="Wang X."/>
            <person name="Li D."/>
            <person name="Liu D."/>
            <person name="Zhang X."/>
            <person name="Ji Z."/>
            <person name="Zhao W."/>
            <person name="Sun Y."/>
            <person name="Zhang Z."/>
            <person name="Bao J."/>
            <person name="Han Y."/>
            <person name="Dong L."/>
            <person name="Ji J."/>
            <person name="Chen P."/>
            <person name="Wu S."/>
            <person name="Liu J."/>
            <person name="Xiao Y."/>
            <person name="Bu D."/>
            <person name="Tan J."/>
            <person name="Yang L."/>
            <person name="Ye C."/>
            <person name="Zhang J."/>
            <person name="Xu J."/>
            <person name="Zhou Y."/>
            <person name="Yu Y."/>
            <person name="Zhang B."/>
            <person name="Zhuang S."/>
            <person name="Wei H."/>
            <person name="Liu B."/>
            <person name="Lei M."/>
            <person name="Yu H."/>
            <person name="Li Y."/>
            <person name="Xu H."/>
            <person name="Wei S."/>
            <person name="He X."/>
            <person name="Fang L."/>
            <person name="Zhang Z."/>
            <person name="Zhang Y."/>
            <person name="Huang X."/>
            <person name="Su Z."/>
            <person name="Tong W."/>
            <person name="Li J."/>
            <person name="Tong Z."/>
            <person name="Li S."/>
            <person name="Ye J."/>
            <person name="Wang L."/>
            <person name="Fang L."/>
            <person name="Lei T."/>
            <person name="Chen C."/>
            <person name="Chen H."/>
            <person name="Xu Z."/>
            <person name="Li H."/>
            <person name="Huang H."/>
            <person name="Zhang F."/>
            <person name="Xu H."/>
            <person name="Li N."/>
            <person name="Zhao C."/>
            <person name="Li S."/>
            <person name="Dong L."/>
            <person name="Huang Y."/>
            <person name="Li L."/>
            <person name="Xi Y."/>
            <person name="Qi Q."/>
            <person name="Li W."/>
            <person name="Zhang B."/>
            <person name="Hu W."/>
            <person name="Zhang Y."/>
            <person name="Tian X."/>
            <person name="Jiao Y."/>
            <person name="Liang X."/>
            <person name="Jin J."/>
            <person name="Gao L."/>
            <person name="Zheng W."/>
            <person name="Hao B."/>
            <person name="Liu S."/>
            <person name="Wang W."/>
            <person name="Yuan L."/>
            <person name="Cao M."/>
            <person name="McDermott J."/>
            <person name="Samudrala R."/>
            <person name="Wang J."/>
            <person name="Wong G.K."/>
            <person name="Yang H."/>
        </authorList>
    </citation>
    <scope>NUCLEOTIDE SEQUENCE [LARGE SCALE GENOMIC DNA]</scope>
    <source>
        <strain evidence="6">cv. 93-11</strain>
    </source>
</reference>
<dbReference type="PROSITE" id="PS51375">
    <property type="entry name" value="PPR"/>
    <property type="match status" value="1"/>
</dbReference>
<organism evidence="5 6">
    <name type="scientific">Oryza sativa subsp. indica</name>
    <name type="common">Rice</name>
    <dbReference type="NCBI Taxonomy" id="39946"/>
    <lineage>
        <taxon>Eukaryota</taxon>
        <taxon>Viridiplantae</taxon>
        <taxon>Streptophyta</taxon>
        <taxon>Embryophyta</taxon>
        <taxon>Tracheophyta</taxon>
        <taxon>Spermatophyta</taxon>
        <taxon>Magnoliopsida</taxon>
        <taxon>Liliopsida</taxon>
        <taxon>Poales</taxon>
        <taxon>Poaceae</taxon>
        <taxon>BOP clade</taxon>
        <taxon>Oryzoideae</taxon>
        <taxon>Oryzeae</taxon>
        <taxon>Oryzinae</taxon>
        <taxon>Oryza</taxon>
        <taxon>Oryza sativa</taxon>
    </lineage>
</organism>
<name>B8BIW0_ORYSI</name>
<dbReference type="FunFam" id="1.25.40.10:FF:000184">
    <property type="entry name" value="Pentatricopeptide repeat-containing protein, chloroplastic"/>
    <property type="match status" value="1"/>
</dbReference>
<dbReference type="GO" id="GO:0009451">
    <property type="term" value="P:RNA modification"/>
    <property type="evidence" value="ECO:0007669"/>
    <property type="project" value="InterPro"/>
</dbReference>
<dbReference type="NCBIfam" id="TIGR00756">
    <property type="entry name" value="PPR"/>
    <property type="match status" value="2"/>
</dbReference>
<dbReference type="HOGENOM" id="CLU_002706_12_0_1"/>
<dbReference type="Pfam" id="PF01535">
    <property type="entry name" value="PPR"/>
    <property type="match status" value="1"/>
</dbReference>
<sequence length="838" mass="94587">MAEMVRLPEQQRRRPLTISNLPEEILSEILLLLPPKSILQCRAVCKVWRDVTSDRAFLLPHHCRQPPQRLLTFIRDVGSRHDDLDILDYCVEAVDFRTHQFQSLARFTGQDYDCSLEDSPFTVHASCDGLLLMSYNNYLHLCNPTTRQWLWVFPPALQHDTVLGLYSHGHSSEYRVLYYREIGLGPEFYISIVGSGKERSIWPHSSSASLRKWLAKGKEETQFNEPFLFHGNLHWLPHLGGQNKIVVFDTLDEVFRWLHVPFKMHNMSSLLEIEGSLAMSNSHIGSSKVDLWLLQDYKHMVWVHKYRIELPVIEIRRFEEDDGWYLHIVSQEGDVLVDGFDWQFHYDIKGNLLEKFQCSGRMLNITPHILQESLVPHEVCQILNNETSCDRVLGAALLDVFARCGRIASCRKVFDRIANPDLPAWNALLSAYARLRARDVACASSAADAILEMFVRMLSLAIKPNEITLVAVIGACGELGAVSHGVWAHTYAVKRRLAVNCIVATALVEMYAGCGRLDLAEQVFAAASDRDTRCYNAMLHGLAVHGHGRAALSLFDRMHGEGVPVDGVTVLSVMCACAHAGLVDEGLDYFDRMEIEFGIEPSIEHYGCMVDMLSRAGRLNDAEKLIHGMPIVPNAAIYRSLIRACGIHGKLELGKKMIAELMRLEPDDSGNHVLISNFYATTNRWDDAKKARKEMKSMGIDKSPGSSFVDINGVLHEFLVGDKTHPASKEIYAMVEDIETRLSECGHRSSTSSALFDVEEEDKADALSYHSERLAIAFALIASNPGAPIRIIKNLRVCADCHESAKLVSRVYGREIVMRDRTRFHHFRDGVCSCGDFW</sequence>
<dbReference type="InterPro" id="IPR017451">
    <property type="entry name" value="F-box-assoc_interact_dom"/>
</dbReference>
<accession>B8BIW0</accession>
<dbReference type="Pfam" id="PF20431">
    <property type="entry name" value="E_motif"/>
    <property type="match status" value="1"/>
</dbReference>
<dbReference type="InterPro" id="IPR013187">
    <property type="entry name" value="F-box-assoc_dom_typ3"/>
</dbReference>
<evidence type="ECO:0000259" key="4">
    <source>
        <dbReference type="PROSITE" id="PS50181"/>
    </source>
</evidence>
<proteinExistence type="predicted"/>
<protein>
    <recommendedName>
        <fullName evidence="4">F-box domain-containing protein</fullName>
    </recommendedName>
</protein>
<dbReference type="SUPFAM" id="SSF81383">
    <property type="entry name" value="F-box domain"/>
    <property type="match status" value="1"/>
</dbReference>